<dbReference type="Gene3D" id="4.10.640.40">
    <property type="entry name" value="Cytoplasmic polyadenylation element-binding protein, ZZ domain"/>
    <property type="match status" value="1"/>
</dbReference>
<dbReference type="SUPFAM" id="SSF54928">
    <property type="entry name" value="RNA-binding domain, RBD"/>
    <property type="match status" value="1"/>
</dbReference>
<dbReference type="InterPro" id="IPR000504">
    <property type="entry name" value="RRM_dom"/>
</dbReference>
<sequence>MNGIQDKESGLNESNGDILFKINSILHNKLDLGDFFGPDSNNNHPSQRNGVCSDLEKGESLLDDDKGHLDRKRPAPLSLGDASRLSDILGLSSASPKQYPHSHSANTIRTFKSGEFKFPDVSSPLARLRYGGGGGGGDGAGVASSSANHFNFNNSASSSNRLSTDAGSPTFDEAILMGVSDKWDIVGRQSPGSDGAYGTSYSSNLTGSVPIRGTTSREHDSGISDIFKGLGLNESSCSRVGSYCGSTSSVGAGSSLLDSPPPPLPRQAAISLPTEQLLPPPMPSISEMDPAVAQAVKNIQNLQNLQSLCNYNNENEGGAGTSSSLERARSKDKNIQLSCKVFLGGVPWDITEGALLSTFKPFGPIKIEWPGKENSSQVKDLLNACTHDYGNGGSWYYKISSRRMRNKEVQVIPWVISDSNFVRCPSQRLDPKKTVFVGALHGMLTAEGLCSIFQDLFGGVVYAGVDTDKYKYPQGSGRVTFNNHRSYMKAVSAAFIEIKAPKFTKKVQVDPYLEDELCSTCGLRQGPYFCRDQACFKYFCRYCWELYHGIEMSHHNPLMRNSKPNNPMRTVPVNLPFTD</sequence>
<dbReference type="GO" id="GO:0045202">
    <property type="term" value="C:synapse"/>
    <property type="evidence" value="ECO:0007669"/>
    <property type="project" value="TreeGrafter"/>
</dbReference>
<keyword evidence="1" id="KW-0694">RNA-binding</keyword>
<dbReference type="EMBL" id="HG994580">
    <property type="protein sequence ID" value="CAF2758024.1"/>
    <property type="molecule type" value="Genomic_DNA"/>
</dbReference>
<dbReference type="SMART" id="SM00360">
    <property type="entry name" value="RRM"/>
    <property type="match status" value="2"/>
</dbReference>
<dbReference type="InterPro" id="IPR012677">
    <property type="entry name" value="Nucleotide-bd_a/b_plait_sf"/>
</dbReference>
<dbReference type="CDD" id="cd19757">
    <property type="entry name" value="Bbox1"/>
    <property type="match status" value="1"/>
</dbReference>
<dbReference type="OrthoDB" id="10033548at2759"/>
<name>A0A7R8GZT4_LEPSM</name>
<accession>A0A7R8GZT4</accession>
<evidence type="ECO:0000256" key="1">
    <source>
        <dbReference type="PROSITE-ProRule" id="PRU00176"/>
    </source>
</evidence>
<dbReference type="InterPro" id="IPR038446">
    <property type="entry name" value="CEBP_ZZ_sf"/>
</dbReference>
<dbReference type="InterPro" id="IPR035979">
    <property type="entry name" value="RBD_domain_sf"/>
</dbReference>
<dbReference type="GO" id="GO:0043022">
    <property type="term" value="F:ribosome binding"/>
    <property type="evidence" value="ECO:0007669"/>
    <property type="project" value="TreeGrafter"/>
</dbReference>
<dbReference type="FunFam" id="3.30.70.330:FF:000054">
    <property type="entry name" value="Cytoplasmic polyadenylation element-binding protein 1"/>
    <property type="match status" value="1"/>
</dbReference>
<dbReference type="Gene3D" id="3.30.70.330">
    <property type="match status" value="2"/>
</dbReference>
<protein>
    <submittedName>
        <fullName evidence="3">CPEB</fullName>
    </submittedName>
</protein>
<dbReference type="PANTHER" id="PTHR12566">
    <property type="entry name" value="CYTOPLASMIC POLYADENYLATION ELEMENT BINDING PROTEIN CPEB"/>
    <property type="match status" value="1"/>
</dbReference>
<dbReference type="GO" id="GO:0008135">
    <property type="term" value="F:translation factor activity, RNA binding"/>
    <property type="evidence" value="ECO:0007669"/>
    <property type="project" value="TreeGrafter"/>
</dbReference>
<dbReference type="InterPro" id="IPR032296">
    <property type="entry name" value="CEBP_ZZ"/>
</dbReference>
<dbReference type="GO" id="GO:0000900">
    <property type="term" value="F:mRNA regulatory element binding translation repressor activity"/>
    <property type="evidence" value="ECO:0007669"/>
    <property type="project" value="TreeGrafter"/>
</dbReference>
<dbReference type="PANTHER" id="PTHR12566:SF9">
    <property type="entry name" value="CYTOPLASMIC POLYADENYLATION ELEMENT-BINDING PROTEIN 1"/>
    <property type="match status" value="1"/>
</dbReference>
<dbReference type="Proteomes" id="UP000675881">
    <property type="component" value="Chromosome 1"/>
</dbReference>
<dbReference type="GO" id="GO:2000766">
    <property type="term" value="P:negative regulation of cytoplasmic translation"/>
    <property type="evidence" value="ECO:0007669"/>
    <property type="project" value="TreeGrafter"/>
</dbReference>
<dbReference type="GO" id="GO:0005634">
    <property type="term" value="C:nucleus"/>
    <property type="evidence" value="ECO:0007669"/>
    <property type="project" value="TreeGrafter"/>
</dbReference>
<dbReference type="CDD" id="cd12723">
    <property type="entry name" value="RRM1_CPEB1"/>
    <property type="match status" value="1"/>
</dbReference>
<dbReference type="GO" id="GO:0005737">
    <property type="term" value="C:cytoplasm"/>
    <property type="evidence" value="ECO:0007669"/>
    <property type="project" value="TreeGrafter"/>
</dbReference>
<evidence type="ECO:0000313" key="4">
    <source>
        <dbReference type="Proteomes" id="UP000675881"/>
    </source>
</evidence>
<dbReference type="GO" id="GO:0043005">
    <property type="term" value="C:neuron projection"/>
    <property type="evidence" value="ECO:0007669"/>
    <property type="project" value="TreeGrafter"/>
</dbReference>
<reference evidence="3" key="1">
    <citation type="submission" date="2021-02" db="EMBL/GenBank/DDBJ databases">
        <authorList>
            <person name="Bekaert M."/>
        </authorList>
    </citation>
    <scope>NUCLEOTIDE SEQUENCE</scope>
    <source>
        <strain evidence="3">IoA-00</strain>
    </source>
</reference>
<keyword evidence="4" id="KW-1185">Reference proteome</keyword>
<dbReference type="InterPro" id="IPR034977">
    <property type="entry name" value="CPEB1_RRM1"/>
</dbReference>
<dbReference type="AlphaFoldDB" id="A0A7R8GZT4"/>
<dbReference type="Pfam" id="PF16367">
    <property type="entry name" value="RRM_7"/>
    <property type="match status" value="1"/>
</dbReference>
<evidence type="ECO:0000313" key="3">
    <source>
        <dbReference type="EMBL" id="CAF2758024.1"/>
    </source>
</evidence>
<dbReference type="InterPro" id="IPR034819">
    <property type="entry name" value="CPEB"/>
</dbReference>
<organism evidence="3 4">
    <name type="scientific">Lepeophtheirus salmonis</name>
    <name type="common">Salmon louse</name>
    <name type="synonym">Caligus salmonis</name>
    <dbReference type="NCBI Taxonomy" id="72036"/>
    <lineage>
        <taxon>Eukaryota</taxon>
        <taxon>Metazoa</taxon>
        <taxon>Ecdysozoa</taxon>
        <taxon>Arthropoda</taxon>
        <taxon>Crustacea</taxon>
        <taxon>Multicrustacea</taxon>
        <taxon>Hexanauplia</taxon>
        <taxon>Copepoda</taxon>
        <taxon>Siphonostomatoida</taxon>
        <taxon>Caligidae</taxon>
        <taxon>Lepeophtheirus</taxon>
    </lineage>
</organism>
<dbReference type="PROSITE" id="PS50102">
    <property type="entry name" value="RRM"/>
    <property type="match status" value="1"/>
</dbReference>
<dbReference type="Pfam" id="PF16366">
    <property type="entry name" value="CEBP_ZZ"/>
    <property type="match status" value="1"/>
</dbReference>
<dbReference type="CDD" id="cd12725">
    <property type="entry name" value="RRM2_CPEB1"/>
    <property type="match status" value="1"/>
</dbReference>
<gene>
    <name evidence="3" type="ORF">LSAA_952</name>
</gene>
<feature type="region of interest" description="Disordered" evidence="2">
    <location>
        <begin position="190"/>
        <end position="220"/>
    </location>
</feature>
<dbReference type="GO" id="GO:0003730">
    <property type="term" value="F:mRNA 3'-UTR binding"/>
    <property type="evidence" value="ECO:0007669"/>
    <property type="project" value="InterPro"/>
</dbReference>
<evidence type="ECO:0000256" key="2">
    <source>
        <dbReference type="SAM" id="MobiDB-lite"/>
    </source>
</evidence>
<proteinExistence type="predicted"/>